<gene>
    <name evidence="6" type="primary">cvpA</name>
    <name evidence="6" type="ORF">GCM10007414_24240</name>
</gene>
<evidence type="ECO:0000313" key="7">
    <source>
        <dbReference type="Proteomes" id="UP000651977"/>
    </source>
</evidence>
<comment type="subcellular location">
    <subcellularLocation>
        <location evidence="1">Membrane</location>
        <topology evidence="1">Multi-pass membrane protein</topology>
    </subcellularLocation>
</comment>
<name>A0ABQ1I567_9ALTE</name>
<evidence type="ECO:0000313" key="6">
    <source>
        <dbReference type="EMBL" id="GGB10055.1"/>
    </source>
</evidence>
<dbReference type="PANTHER" id="PTHR36926">
    <property type="entry name" value="COLICIN V PRODUCTION PROTEIN"/>
    <property type="match status" value="1"/>
</dbReference>
<dbReference type="PANTHER" id="PTHR36926:SF1">
    <property type="entry name" value="COLICIN V PRODUCTION PROTEIN"/>
    <property type="match status" value="1"/>
</dbReference>
<keyword evidence="3 5" id="KW-1133">Transmembrane helix</keyword>
<evidence type="ECO:0000256" key="1">
    <source>
        <dbReference type="ARBA" id="ARBA00004141"/>
    </source>
</evidence>
<reference evidence="7" key="1">
    <citation type="journal article" date="2019" name="Int. J. Syst. Evol. Microbiol.">
        <title>The Global Catalogue of Microorganisms (GCM) 10K type strain sequencing project: providing services to taxonomists for standard genome sequencing and annotation.</title>
        <authorList>
            <consortium name="The Broad Institute Genomics Platform"/>
            <consortium name="The Broad Institute Genome Sequencing Center for Infectious Disease"/>
            <person name="Wu L."/>
            <person name="Ma J."/>
        </authorList>
    </citation>
    <scope>NUCLEOTIDE SEQUENCE [LARGE SCALE GENOMIC DNA]</scope>
    <source>
        <strain evidence="7">CGMCC 1.10131</strain>
    </source>
</reference>
<keyword evidence="4 5" id="KW-0472">Membrane</keyword>
<comment type="caution">
    <text evidence="6">The sequence shown here is derived from an EMBL/GenBank/DDBJ whole genome shotgun (WGS) entry which is preliminary data.</text>
</comment>
<dbReference type="Pfam" id="PF02674">
    <property type="entry name" value="Colicin_V"/>
    <property type="match status" value="1"/>
</dbReference>
<dbReference type="InterPro" id="IPR052719">
    <property type="entry name" value="CvpA-like"/>
</dbReference>
<keyword evidence="2 5" id="KW-0812">Transmembrane</keyword>
<sequence>MAWVDYVIIGVIVLSALISLVRGFVKEALSLVSWIAAFFIASQFYHDLSSYFTLIDNPYYRSGLAIVLLFVATLVLGALVNYLFSHLVNSTGLTGTDRVLGICFGAIRGALVVSALLFVLSFTGFPESTWWKGSLLIPEFTVIVQWFFEFLKDSSSFLHNYQS</sequence>
<feature type="transmembrane region" description="Helical" evidence="5">
    <location>
        <begin position="6"/>
        <end position="21"/>
    </location>
</feature>
<accession>A0ABQ1I567</accession>
<evidence type="ECO:0000256" key="4">
    <source>
        <dbReference type="ARBA" id="ARBA00023136"/>
    </source>
</evidence>
<protein>
    <submittedName>
        <fullName evidence="6">Bacteriocin production protein</fullName>
    </submittedName>
</protein>
<evidence type="ECO:0000256" key="3">
    <source>
        <dbReference type="ARBA" id="ARBA00022989"/>
    </source>
</evidence>
<dbReference type="Proteomes" id="UP000651977">
    <property type="component" value="Unassembled WGS sequence"/>
</dbReference>
<feature type="transmembrane region" description="Helical" evidence="5">
    <location>
        <begin position="28"/>
        <end position="45"/>
    </location>
</feature>
<evidence type="ECO:0000256" key="5">
    <source>
        <dbReference type="SAM" id="Phobius"/>
    </source>
</evidence>
<proteinExistence type="predicted"/>
<keyword evidence="7" id="KW-1185">Reference proteome</keyword>
<dbReference type="InterPro" id="IPR003825">
    <property type="entry name" value="Colicin-V_CvpA"/>
</dbReference>
<evidence type="ECO:0000256" key="2">
    <source>
        <dbReference type="ARBA" id="ARBA00022692"/>
    </source>
</evidence>
<organism evidence="6 7">
    <name type="scientific">Agarivorans gilvus</name>
    <dbReference type="NCBI Taxonomy" id="680279"/>
    <lineage>
        <taxon>Bacteria</taxon>
        <taxon>Pseudomonadati</taxon>
        <taxon>Pseudomonadota</taxon>
        <taxon>Gammaproteobacteria</taxon>
        <taxon>Alteromonadales</taxon>
        <taxon>Alteromonadaceae</taxon>
        <taxon>Agarivorans</taxon>
    </lineage>
</organism>
<dbReference type="EMBL" id="BMDY01000014">
    <property type="protein sequence ID" value="GGB10055.1"/>
    <property type="molecule type" value="Genomic_DNA"/>
</dbReference>
<dbReference type="RefSeq" id="WP_055732027.1">
    <property type="nucleotide sequence ID" value="NZ_BMDY01000014.1"/>
</dbReference>
<feature type="transmembrane region" description="Helical" evidence="5">
    <location>
        <begin position="65"/>
        <end position="87"/>
    </location>
</feature>
<feature type="transmembrane region" description="Helical" evidence="5">
    <location>
        <begin position="99"/>
        <end position="123"/>
    </location>
</feature>